<dbReference type="Proteomes" id="UP000030982">
    <property type="component" value="Unassembled WGS sequence"/>
</dbReference>
<keyword evidence="12" id="KW-1185">Reference proteome</keyword>
<keyword evidence="6 7" id="KW-0472">Membrane</keyword>
<keyword evidence="11" id="KW-0282">Flagellum</keyword>
<evidence type="ECO:0000256" key="4">
    <source>
        <dbReference type="ARBA" id="ARBA00022692"/>
    </source>
</evidence>
<evidence type="ECO:0000256" key="3">
    <source>
        <dbReference type="ARBA" id="ARBA00022475"/>
    </source>
</evidence>
<dbReference type="InterPro" id="IPR050330">
    <property type="entry name" value="Bact_OuterMem_StrucFunc"/>
</dbReference>
<dbReference type="CDD" id="cd07185">
    <property type="entry name" value="OmpA_C-like"/>
    <property type="match status" value="1"/>
</dbReference>
<feature type="transmembrane region" description="Helical" evidence="9">
    <location>
        <begin position="21"/>
        <end position="42"/>
    </location>
</feature>
<protein>
    <submittedName>
        <fullName evidence="11">Flagellar motor protein MotB</fullName>
    </submittedName>
</protein>
<dbReference type="PROSITE" id="PS51123">
    <property type="entry name" value="OMPA_2"/>
    <property type="match status" value="1"/>
</dbReference>
<organism evidence="11 12">
    <name type="scientific">Sinomonas humi</name>
    <dbReference type="NCBI Taxonomy" id="1338436"/>
    <lineage>
        <taxon>Bacteria</taxon>
        <taxon>Bacillati</taxon>
        <taxon>Actinomycetota</taxon>
        <taxon>Actinomycetes</taxon>
        <taxon>Micrococcales</taxon>
        <taxon>Micrococcaceae</taxon>
        <taxon>Sinomonas</taxon>
    </lineage>
</organism>
<name>A0A0B2AFZ5_9MICC</name>
<evidence type="ECO:0000256" key="6">
    <source>
        <dbReference type="ARBA" id="ARBA00023136"/>
    </source>
</evidence>
<evidence type="ECO:0000256" key="2">
    <source>
        <dbReference type="ARBA" id="ARBA00008914"/>
    </source>
</evidence>
<feature type="compositionally biased region" description="Basic and acidic residues" evidence="8">
    <location>
        <begin position="225"/>
        <end position="234"/>
    </location>
</feature>
<keyword evidence="4 9" id="KW-0812">Transmembrane</keyword>
<evidence type="ECO:0000256" key="5">
    <source>
        <dbReference type="ARBA" id="ARBA00022989"/>
    </source>
</evidence>
<feature type="domain" description="OmpA-like" evidence="10">
    <location>
        <begin position="129"/>
        <end position="247"/>
    </location>
</feature>
<proteinExistence type="inferred from homology"/>
<dbReference type="Pfam" id="PF00691">
    <property type="entry name" value="OmpA"/>
    <property type="match status" value="1"/>
</dbReference>
<dbReference type="RefSeq" id="WP_043124175.1">
    <property type="nucleotide sequence ID" value="NZ_JTDL01000123.1"/>
</dbReference>
<keyword evidence="5 9" id="KW-1133">Transmembrane helix</keyword>
<keyword evidence="11" id="KW-0969">Cilium</keyword>
<comment type="similarity">
    <text evidence="2">Belongs to the MotB family.</text>
</comment>
<gene>
    <name evidence="11" type="ORF">LK10_12670</name>
</gene>
<dbReference type="InterPro" id="IPR036737">
    <property type="entry name" value="OmpA-like_sf"/>
</dbReference>
<dbReference type="InterPro" id="IPR025713">
    <property type="entry name" value="MotB-like_N_dom"/>
</dbReference>
<dbReference type="Gene3D" id="3.30.1330.60">
    <property type="entry name" value="OmpA-like domain"/>
    <property type="match status" value="1"/>
</dbReference>
<feature type="region of interest" description="Disordered" evidence="8">
    <location>
        <begin position="212"/>
        <end position="234"/>
    </location>
</feature>
<evidence type="ECO:0000313" key="11">
    <source>
        <dbReference type="EMBL" id="KHL02444.1"/>
    </source>
</evidence>
<dbReference type="Pfam" id="PF13677">
    <property type="entry name" value="MotB_plug"/>
    <property type="match status" value="1"/>
</dbReference>
<evidence type="ECO:0000256" key="8">
    <source>
        <dbReference type="SAM" id="MobiDB-lite"/>
    </source>
</evidence>
<dbReference type="InterPro" id="IPR006665">
    <property type="entry name" value="OmpA-like"/>
</dbReference>
<dbReference type="EMBL" id="JTDL01000123">
    <property type="protein sequence ID" value="KHL02444.1"/>
    <property type="molecule type" value="Genomic_DNA"/>
</dbReference>
<dbReference type="OrthoDB" id="9815217at2"/>
<sequence>MSPRRRRPLKKPAPFHVDERWAISYMDMITVLFCLFVVLFAMSTVDQNKFDKLRNSLATGFGTTVTQKIDTATGTVVPPDQANKDAQGFTNLDLAIKEVNRLTALEKQMNDRLTAEGLAQDVQFQIDQRGLTVKLVGSETFFQPDSSELTQRAHQVLDAVTPAIVPTNLEVSIEGHAANAITAYPSVWELSTERATKVLRYMVEQDGLPGPRVGATGYGSSRPVNADKTEAEHEQNRRVDIVVLSDQPETVRALIPEALKARVTGTR</sequence>
<keyword evidence="11" id="KW-0966">Cell projection</keyword>
<dbReference type="AlphaFoldDB" id="A0A0B2AFZ5"/>
<comment type="caution">
    <text evidence="11">The sequence shown here is derived from an EMBL/GenBank/DDBJ whole genome shotgun (WGS) entry which is preliminary data.</text>
</comment>
<evidence type="ECO:0000256" key="7">
    <source>
        <dbReference type="PROSITE-ProRule" id="PRU00473"/>
    </source>
</evidence>
<accession>A0A0B2AFZ5</accession>
<evidence type="ECO:0000256" key="9">
    <source>
        <dbReference type="SAM" id="Phobius"/>
    </source>
</evidence>
<evidence type="ECO:0000256" key="1">
    <source>
        <dbReference type="ARBA" id="ARBA00004162"/>
    </source>
</evidence>
<dbReference type="PANTHER" id="PTHR30329">
    <property type="entry name" value="STATOR ELEMENT OF FLAGELLAR MOTOR COMPLEX"/>
    <property type="match status" value="1"/>
</dbReference>
<dbReference type="SUPFAM" id="SSF103088">
    <property type="entry name" value="OmpA-like"/>
    <property type="match status" value="1"/>
</dbReference>
<dbReference type="GO" id="GO:0005886">
    <property type="term" value="C:plasma membrane"/>
    <property type="evidence" value="ECO:0007669"/>
    <property type="project" value="UniProtKB-SubCell"/>
</dbReference>
<keyword evidence="3" id="KW-1003">Cell membrane</keyword>
<comment type="subcellular location">
    <subcellularLocation>
        <location evidence="1">Cell membrane</location>
        <topology evidence="1">Single-pass membrane protein</topology>
    </subcellularLocation>
</comment>
<evidence type="ECO:0000313" key="12">
    <source>
        <dbReference type="Proteomes" id="UP000030982"/>
    </source>
</evidence>
<reference evidence="11 12" key="1">
    <citation type="submission" date="2014-09" db="EMBL/GenBank/DDBJ databases">
        <title>Genome sequence of Sinomonas sp. MUSC 117.</title>
        <authorList>
            <person name="Lee L.-H."/>
        </authorList>
    </citation>
    <scope>NUCLEOTIDE SEQUENCE [LARGE SCALE GENOMIC DNA]</scope>
    <source>
        <strain evidence="11 12">MUSC 117</strain>
    </source>
</reference>
<evidence type="ECO:0000259" key="10">
    <source>
        <dbReference type="PROSITE" id="PS51123"/>
    </source>
</evidence>
<dbReference type="PANTHER" id="PTHR30329:SF21">
    <property type="entry name" value="LIPOPROTEIN YIAD-RELATED"/>
    <property type="match status" value="1"/>
</dbReference>
<dbReference type="STRING" id="1338436.LK10_12670"/>